<dbReference type="Gramene" id="C.cajan_26939.t">
    <property type="protein sequence ID" value="C.cajan_26939.t.cds1"/>
    <property type="gene ID" value="C.cajan_26939"/>
</dbReference>
<organism evidence="2 3">
    <name type="scientific">Cajanus cajan</name>
    <name type="common">Pigeon pea</name>
    <name type="synonym">Cajanus indicus</name>
    <dbReference type="NCBI Taxonomy" id="3821"/>
    <lineage>
        <taxon>Eukaryota</taxon>
        <taxon>Viridiplantae</taxon>
        <taxon>Streptophyta</taxon>
        <taxon>Embryophyta</taxon>
        <taxon>Tracheophyta</taxon>
        <taxon>Spermatophyta</taxon>
        <taxon>Magnoliopsida</taxon>
        <taxon>eudicotyledons</taxon>
        <taxon>Gunneridae</taxon>
        <taxon>Pentapetalae</taxon>
        <taxon>rosids</taxon>
        <taxon>fabids</taxon>
        <taxon>Fabales</taxon>
        <taxon>Fabaceae</taxon>
        <taxon>Papilionoideae</taxon>
        <taxon>50 kb inversion clade</taxon>
        <taxon>NPAAA clade</taxon>
        <taxon>indigoferoid/millettioid clade</taxon>
        <taxon>Phaseoleae</taxon>
        <taxon>Cajanus</taxon>
    </lineage>
</organism>
<evidence type="ECO:0000313" key="3">
    <source>
        <dbReference type="Proteomes" id="UP000075243"/>
    </source>
</evidence>
<accession>A0A151S183</accession>
<reference evidence="2" key="1">
    <citation type="journal article" date="2012" name="Nat. Biotechnol.">
        <title>Draft genome sequence of pigeonpea (Cajanus cajan), an orphan legume crop of resource-poor farmers.</title>
        <authorList>
            <person name="Varshney R.K."/>
            <person name="Chen W."/>
            <person name="Li Y."/>
            <person name="Bharti A.K."/>
            <person name="Saxena R.K."/>
            <person name="Schlueter J.A."/>
            <person name="Donoghue M.T."/>
            <person name="Azam S."/>
            <person name="Fan G."/>
            <person name="Whaley A.M."/>
            <person name="Farmer A.D."/>
            <person name="Sheridan J."/>
            <person name="Iwata A."/>
            <person name="Tuteja R."/>
            <person name="Penmetsa R.V."/>
            <person name="Wu W."/>
            <person name="Upadhyaya H.D."/>
            <person name="Yang S.P."/>
            <person name="Shah T."/>
            <person name="Saxena K.B."/>
            <person name="Michael T."/>
            <person name="McCombie W.R."/>
            <person name="Yang B."/>
            <person name="Zhang G."/>
            <person name="Yang H."/>
            <person name="Wang J."/>
            <person name="Spillane C."/>
            <person name="Cook D.R."/>
            <person name="May G.D."/>
            <person name="Xu X."/>
            <person name="Jackson S.A."/>
        </authorList>
    </citation>
    <scope>NUCLEOTIDE SEQUENCE [LARGE SCALE GENOMIC DNA]</scope>
</reference>
<keyword evidence="3" id="KW-1185">Reference proteome</keyword>
<dbReference type="OrthoDB" id="1700296at2759"/>
<feature type="region of interest" description="Disordered" evidence="1">
    <location>
        <begin position="1"/>
        <end position="25"/>
    </location>
</feature>
<dbReference type="PANTHER" id="PTHR34569:SF2">
    <property type="entry name" value="EXPRESSED PROTEIN"/>
    <property type="match status" value="1"/>
</dbReference>
<evidence type="ECO:0000313" key="2">
    <source>
        <dbReference type="EMBL" id="KYP48571.1"/>
    </source>
</evidence>
<sequence length="153" mass="16948">MSESTTHVPPETPPLRRRNSITAQSANKLYLPATPPLRTTSLELVSLKPPSSASYTSLRDILPPPNAAVYSPTASAYSGQEISIRNRLVKQAAWAYLQPMSASSGDSSTPHFLRRLSAAFLGFLCHHLVPVVTQFFRRLFHALRLHVCTRCYS</sequence>
<evidence type="ECO:0000256" key="1">
    <source>
        <dbReference type="SAM" id="MobiDB-lite"/>
    </source>
</evidence>
<dbReference type="STRING" id="3821.A0A151S183"/>
<gene>
    <name evidence="2" type="ORF">KK1_029722</name>
</gene>
<protein>
    <submittedName>
        <fullName evidence="2">Uncharacterized protein</fullName>
    </submittedName>
</protein>
<name>A0A151S183_CAJCA</name>
<proteinExistence type="predicted"/>
<dbReference type="AlphaFoldDB" id="A0A151S183"/>
<dbReference type="Proteomes" id="UP000075243">
    <property type="component" value="Unassembled WGS sequence"/>
</dbReference>
<dbReference type="EMBL" id="KQ483496">
    <property type="protein sequence ID" value="KYP48571.1"/>
    <property type="molecule type" value="Genomic_DNA"/>
</dbReference>
<dbReference type="PANTHER" id="PTHR34569">
    <property type="entry name" value="EXPRESSED PROTEIN"/>
    <property type="match status" value="1"/>
</dbReference>
<dbReference type="OMA" id="RRVWLHF"/>